<keyword evidence="3" id="KW-1185">Reference proteome</keyword>
<dbReference type="Gene3D" id="3.40.50.880">
    <property type="match status" value="1"/>
</dbReference>
<evidence type="ECO:0000313" key="3">
    <source>
        <dbReference type="Proteomes" id="UP000050514"/>
    </source>
</evidence>
<sequence>MNDKIRVLLAGESWVSSSTHYKGWDFFSSTVYEVGIQYLKESLEGTNIELIHLPGHLVADHFPSTLDELNSYHVLIFSDIGANTLLLPSDVWLRGKRSINRLQLIKEWVSQGGGFAMCGGYYSFAGIYASAKYYRTPIEEILPVNILTFDDRVECPQGTNPVIVDSTHSIVKNIPEPWPYLLGYNDLSLKPDSHLIAMVEDKPLLAISRYGKGRTLAWASDIGPHWCPEEFVKWEGYRLLWKQIITWLTKGETNE</sequence>
<dbReference type="EMBL" id="LGHJ01000027">
    <property type="protein sequence ID" value="KPL71249.1"/>
    <property type="molecule type" value="Genomic_DNA"/>
</dbReference>
<dbReference type="AlphaFoldDB" id="A0A0P6WMS8"/>
<protein>
    <submittedName>
        <fullName evidence="2">Cytoplasmic protein</fullName>
    </submittedName>
</protein>
<evidence type="ECO:0000259" key="1">
    <source>
        <dbReference type="Pfam" id="PF07090"/>
    </source>
</evidence>
<dbReference type="PANTHER" id="PTHR37947:SF1">
    <property type="entry name" value="BLL2462 PROTEIN"/>
    <property type="match status" value="1"/>
</dbReference>
<dbReference type="Proteomes" id="UP000050514">
    <property type="component" value="Unassembled WGS sequence"/>
</dbReference>
<dbReference type="OrthoDB" id="9781333at2"/>
<dbReference type="PATRIC" id="fig|360411.5.peg.2005"/>
<dbReference type="RefSeq" id="WP_061914968.1">
    <property type="nucleotide sequence ID" value="NZ_DF967971.1"/>
</dbReference>
<organism evidence="2 3">
    <name type="scientific">Bellilinea caldifistulae</name>
    <dbReference type="NCBI Taxonomy" id="360411"/>
    <lineage>
        <taxon>Bacteria</taxon>
        <taxon>Bacillati</taxon>
        <taxon>Chloroflexota</taxon>
        <taxon>Anaerolineae</taxon>
        <taxon>Anaerolineales</taxon>
        <taxon>Anaerolineaceae</taxon>
        <taxon>Bellilinea</taxon>
    </lineage>
</organism>
<accession>A0A0P6WMS8</accession>
<evidence type="ECO:0000313" key="2">
    <source>
        <dbReference type="EMBL" id="KPL71249.1"/>
    </source>
</evidence>
<dbReference type="PANTHER" id="PTHR37947">
    <property type="entry name" value="BLL2462 PROTEIN"/>
    <property type="match status" value="1"/>
</dbReference>
<name>A0A0P6WMS8_9CHLR</name>
<gene>
    <name evidence="2" type="ORF">AC812_16450</name>
</gene>
<dbReference type="InterPro" id="IPR010768">
    <property type="entry name" value="GATase1-like"/>
</dbReference>
<dbReference type="Pfam" id="PF07090">
    <property type="entry name" value="GATase1_like"/>
    <property type="match status" value="1"/>
</dbReference>
<dbReference type="SUPFAM" id="SSF52317">
    <property type="entry name" value="Class I glutamine amidotransferase-like"/>
    <property type="match status" value="1"/>
</dbReference>
<comment type="caution">
    <text evidence="2">The sequence shown here is derived from an EMBL/GenBank/DDBJ whole genome shotgun (WGS) entry which is preliminary data.</text>
</comment>
<feature type="domain" description="Putative glutamine amidotransferase" evidence="1">
    <location>
        <begin position="6"/>
        <end position="249"/>
    </location>
</feature>
<dbReference type="STRING" id="360411.AC812_16450"/>
<dbReference type="InterPro" id="IPR029062">
    <property type="entry name" value="Class_I_gatase-like"/>
</dbReference>
<proteinExistence type="predicted"/>
<reference evidence="2 3" key="1">
    <citation type="submission" date="2015-07" db="EMBL/GenBank/DDBJ databases">
        <title>Draft genome of Bellilinea caldifistulae DSM 17877.</title>
        <authorList>
            <person name="Hemp J."/>
            <person name="Ward L.M."/>
            <person name="Pace L.A."/>
            <person name="Fischer W.W."/>
        </authorList>
    </citation>
    <scope>NUCLEOTIDE SEQUENCE [LARGE SCALE GENOMIC DNA]</scope>
    <source>
        <strain evidence="2 3">GOMI-1</strain>
    </source>
</reference>